<gene>
    <name evidence="2" type="ORF">CCAP1982_LOCUS11592</name>
</gene>
<evidence type="ECO:0000313" key="3">
    <source>
        <dbReference type="Proteomes" id="UP000606786"/>
    </source>
</evidence>
<keyword evidence="1" id="KW-0472">Membrane</keyword>
<sequence>MYVCRAVAHTHLHIKLNTNFISAILHSAFCILHFIFVFGFASTVDRGPWTVDRRIPSYTEVRTSPSWVGFCRRVRLCVCKPALVSAACQFGWLLTLDCILAATTGCW</sequence>
<name>A0A811UW16_CERCA</name>
<evidence type="ECO:0000256" key="1">
    <source>
        <dbReference type="SAM" id="Phobius"/>
    </source>
</evidence>
<keyword evidence="1" id="KW-1133">Transmembrane helix</keyword>
<comment type="caution">
    <text evidence="2">The sequence shown here is derived from an EMBL/GenBank/DDBJ whole genome shotgun (WGS) entry which is preliminary data.</text>
</comment>
<organism evidence="2 3">
    <name type="scientific">Ceratitis capitata</name>
    <name type="common">Mediterranean fruit fly</name>
    <name type="synonym">Tephritis capitata</name>
    <dbReference type="NCBI Taxonomy" id="7213"/>
    <lineage>
        <taxon>Eukaryota</taxon>
        <taxon>Metazoa</taxon>
        <taxon>Ecdysozoa</taxon>
        <taxon>Arthropoda</taxon>
        <taxon>Hexapoda</taxon>
        <taxon>Insecta</taxon>
        <taxon>Pterygota</taxon>
        <taxon>Neoptera</taxon>
        <taxon>Endopterygota</taxon>
        <taxon>Diptera</taxon>
        <taxon>Brachycera</taxon>
        <taxon>Muscomorpha</taxon>
        <taxon>Tephritoidea</taxon>
        <taxon>Tephritidae</taxon>
        <taxon>Ceratitis</taxon>
        <taxon>Ceratitis</taxon>
    </lineage>
</organism>
<feature type="transmembrane region" description="Helical" evidence="1">
    <location>
        <begin position="20"/>
        <end position="44"/>
    </location>
</feature>
<evidence type="ECO:0000313" key="2">
    <source>
        <dbReference type="EMBL" id="CAD7003130.1"/>
    </source>
</evidence>
<dbReference type="Proteomes" id="UP000606786">
    <property type="component" value="Unassembled WGS sequence"/>
</dbReference>
<reference evidence="2" key="1">
    <citation type="submission" date="2020-11" db="EMBL/GenBank/DDBJ databases">
        <authorList>
            <person name="Whitehead M."/>
        </authorList>
    </citation>
    <scope>NUCLEOTIDE SEQUENCE</scope>
    <source>
        <strain evidence="2">EGII</strain>
    </source>
</reference>
<proteinExistence type="predicted"/>
<keyword evidence="3" id="KW-1185">Reference proteome</keyword>
<accession>A0A811UW16</accession>
<dbReference type="EMBL" id="CAJHJT010000034">
    <property type="protein sequence ID" value="CAD7003130.1"/>
    <property type="molecule type" value="Genomic_DNA"/>
</dbReference>
<dbReference type="AlphaFoldDB" id="A0A811UW16"/>
<protein>
    <submittedName>
        <fullName evidence="2">(Mediterranean fruit fly) hypothetical protein</fullName>
    </submittedName>
</protein>
<keyword evidence="1" id="KW-0812">Transmembrane</keyword>